<organism evidence="1 3">
    <name type="scientific">Rotaria magnacalcarata</name>
    <dbReference type="NCBI Taxonomy" id="392030"/>
    <lineage>
        <taxon>Eukaryota</taxon>
        <taxon>Metazoa</taxon>
        <taxon>Spiralia</taxon>
        <taxon>Gnathifera</taxon>
        <taxon>Rotifera</taxon>
        <taxon>Eurotatoria</taxon>
        <taxon>Bdelloidea</taxon>
        <taxon>Philodinida</taxon>
        <taxon>Philodinidae</taxon>
        <taxon>Rotaria</taxon>
    </lineage>
</organism>
<dbReference type="Proteomes" id="UP000676336">
    <property type="component" value="Unassembled WGS sequence"/>
</dbReference>
<gene>
    <name evidence="1" type="ORF">SMN809_LOCUS41469</name>
    <name evidence="2" type="ORF">SMN809_LOCUS45829</name>
</gene>
<feature type="non-terminal residue" evidence="1">
    <location>
        <position position="1"/>
    </location>
</feature>
<reference evidence="1" key="1">
    <citation type="submission" date="2021-02" db="EMBL/GenBank/DDBJ databases">
        <authorList>
            <person name="Nowell W R."/>
        </authorList>
    </citation>
    <scope>NUCLEOTIDE SEQUENCE</scope>
</reference>
<dbReference type="EMBL" id="CAJOBI010141022">
    <property type="protein sequence ID" value="CAF4768264.1"/>
    <property type="molecule type" value="Genomic_DNA"/>
</dbReference>
<name>A0A8S2ZZT7_9BILA</name>
<evidence type="ECO:0000313" key="2">
    <source>
        <dbReference type="EMBL" id="CAF4768264.1"/>
    </source>
</evidence>
<proteinExistence type="predicted"/>
<protein>
    <recommendedName>
        <fullName evidence="4">3-hydroxyacyl-CoA dehydrogenase</fullName>
    </recommendedName>
</protein>
<evidence type="ECO:0008006" key="4">
    <source>
        <dbReference type="Google" id="ProtNLM"/>
    </source>
</evidence>
<comment type="caution">
    <text evidence="1">The sequence shown here is derived from an EMBL/GenBank/DDBJ whole genome shotgun (WGS) entry which is preliminary data.</text>
</comment>
<sequence length="39" mass="4380">FPSKLGLPDDFARLAQHIIENNYLNGESIRLDGAIRMPP</sequence>
<accession>A0A8S2ZZT7</accession>
<dbReference type="EMBL" id="CAJOBI010117186">
    <property type="protein sequence ID" value="CAF4660220.1"/>
    <property type="molecule type" value="Genomic_DNA"/>
</dbReference>
<evidence type="ECO:0000313" key="3">
    <source>
        <dbReference type="Proteomes" id="UP000676336"/>
    </source>
</evidence>
<evidence type="ECO:0000313" key="1">
    <source>
        <dbReference type="EMBL" id="CAF4660220.1"/>
    </source>
</evidence>
<dbReference type="AlphaFoldDB" id="A0A8S2ZZT7"/>